<dbReference type="Pfam" id="PF03562">
    <property type="entry name" value="MltA"/>
    <property type="match status" value="1"/>
</dbReference>
<accession>A0A6N9T3D4</accession>
<dbReference type="GO" id="GO:0004553">
    <property type="term" value="F:hydrolase activity, hydrolyzing O-glycosyl compounds"/>
    <property type="evidence" value="ECO:0007669"/>
    <property type="project" value="InterPro"/>
</dbReference>
<evidence type="ECO:0000256" key="5">
    <source>
        <dbReference type="ARBA" id="ARBA00030918"/>
    </source>
</evidence>
<dbReference type="PANTHER" id="PTHR30124">
    <property type="entry name" value="MEMBRANE-BOUND LYTIC MUREIN TRANSGLYCOSYLASE A"/>
    <property type="match status" value="1"/>
</dbReference>
<dbReference type="GO" id="GO:0071555">
    <property type="term" value="P:cell wall organization"/>
    <property type="evidence" value="ECO:0007669"/>
    <property type="project" value="UniProtKB-KW"/>
</dbReference>
<proteinExistence type="predicted"/>
<gene>
    <name evidence="7" type="ORF">GTK09_09715</name>
</gene>
<feature type="domain" description="Lytic transglycosylase MltA" evidence="6">
    <location>
        <begin position="101"/>
        <end position="259"/>
    </location>
</feature>
<keyword evidence="4" id="KW-0961">Cell wall biogenesis/degradation</keyword>
<evidence type="ECO:0000313" key="7">
    <source>
        <dbReference type="EMBL" id="NDW04705.1"/>
    </source>
</evidence>
<dbReference type="RefSeq" id="WP_163462952.1">
    <property type="nucleotide sequence ID" value="NZ_JAAAMG010000006.1"/>
</dbReference>
<keyword evidence="3" id="KW-0456">Lyase</keyword>
<dbReference type="Proteomes" id="UP000469011">
    <property type="component" value="Unassembled WGS sequence"/>
</dbReference>
<dbReference type="EMBL" id="JAAAMG010000006">
    <property type="protein sequence ID" value="NDW04705.1"/>
    <property type="molecule type" value="Genomic_DNA"/>
</dbReference>
<comment type="catalytic activity">
    <reaction evidence="1">
        <text>Exolytic cleavage of the (1-&gt;4)-beta-glycosidic linkage between N-acetylmuramic acid (MurNAc) and N-acetylglucosamine (GlcNAc) residues in peptidoglycan, from either the reducing or the non-reducing ends of the peptidoglycan chains, with concomitant formation of a 1,6-anhydrobond in the MurNAc residue.</text>
        <dbReference type="EC" id="4.2.2.n1"/>
    </reaction>
</comment>
<dbReference type="EC" id="4.2.2.n1" evidence="2"/>
<dbReference type="Pfam" id="PF06725">
    <property type="entry name" value="3D"/>
    <property type="match status" value="1"/>
</dbReference>
<dbReference type="InterPro" id="IPR036908">
    <property type="entry name" value="RlpA-like_sf"/>
</dbReference>
<dbReference type="CDD" id="cd14668">
    <property type="entry name" value="mlta_B"/>
    <property type="match status" value="1"/>
</dbReference>
<dbReference type="PIRSF" id="PIRSF019422">
    <property type="entry name" value="MltA"/>
    <property type="match status" value="1"/>
</dbReference>
<evidence type="ECO:0000313" key="8">
    <source>
        <dbReference type="Proteomes" id="UP000469011"/>
    </source>
</evidence>
<dbReference type="SUPFAM" id="SSF50685">
    <property type="entry name" value="Barwin-like endoglucanases"/>
    <property type="match status" value="1"/>
</dbReference>
<keyword evidence="8" id="KW-1185">Reference proteome</keyword>
<dbReference type="InterPro" id="IPR026044">
    <property type="entry name" value="MltA"/>
</dbReference>
<reference evidence="7 8" key="1">
    <citation type="submission" date="2020-01" db="EMBL/GenBank/DDBJ databases">
        <title>Jiella pacifica sp. nov.</title>
        <authorList>
            <person name="Xue Z."/>
            <person name="Zhu S."/>
            <person name="Chen J."/>
            <person name="Yang J."/>
        </authorList>
    </citation>
    <scope>NUCLEOTIDE SEQUENCE [LARGE SCALE GENOMIC DNA]</scope>
    <source>
        <strain evidence="7 8">40Bstr34</strain>
    </source>
</reference>
<dbReference type="AlphaFoldDB" id="A0A6N9T3D4"/>
<dbReference type="PANTHER" id="PTHR30124:SF0">
    <property type="entry name" value="MEMBRANE-BOUND LYTIC MUREIN TRANSGLYCOSYLASE A"/>
    <property type="match status" value="1"/>
</dbReference>
<dbReference type="SMART" id="SM00925">
    <property type="entry name" value="MltA"/>
    <property type="match status" value="1"/>
</dbReference>
<dbReference type="InterPro" id="IPR010611">
    <property type="entry name" value="3D_dom"/>
</dbReference>
<dbReference type="CDD" id="cd14485">
    <property type="entry name" value="mltA_like_LT_A"/>
    <property type="match status" value="1"/>
</dbReference>
<evidence type="ECO:0000259" key="6">
    <source>
        <dbReference type="SMART" id="SM00925"/>
    </source>
</evidence>
<dbReference type="Gene3D" id="2.40.40.10">
    <property type="entry name" value="RlpA-like domain"/>
    <property type="match status" value="1"/>
</dbReference>
<dbReference type="GO" id="GO:0009253">
    <property type="term" value="P:peptidoglycan catabolic process"/>
    <property type="evidence" value="ECO:0007669"/>
    <property type="project" value="TreeGrafter"/>
</dbReference>
<dbReference type="InterPro" id="IPR005300">
    <property type="entry name" value="MltA_B"/>
</dbReference>
<evidence type="ECO:0000256" key="4">
    <source>
        <dbReference type="ARBA" id="ARBA00023316"/>
    </source>
</evidence>
<dbReference type="Gene3D" id="2.40.240.50">
    <property type="entry name" value="Barwin-like endoglucanases"/>
    <property type="match status" value="1"/>
</dbReference>
<dbReference type="GO" id="GO:0019867">
    <property type="term" value="C:outer membrane"/>
    <property type="evidence" value="ECO:0007669"/>
    <property type="project" value="InterPro"/>
</dbReference>
<evidence type="ECO:0000256" key="2">
    <source>
        <dbReference type="ARBA" id="ARBA00012587"/>
    </source>
</evidence>
<dbReference type="GO" id="GO:0008933">
    <property type="term" value="F:peptidoglycan lytic transglycosylase activity"/>
    <property type="evidence" value="ECO:0007669"/>
    <property type="project" value="TreeGrafter"/>
</dbReference>
<evidence type="ECO:0000256" key="3">
    <source>
        <dbReference type="ARBA" id="ARBA00023239"/>
    </source>
</evidence>
<sequence>MTTFLRRSFADLNGFDGGDHRAAFGAFRASAGRLLAGVFPTGSLGFRSETFHAAAQAALDVGELNDVDVVAARRFFETHFVPLAIVPETGTGFLTGYYEPVVEASDTPDDRFRFPLYGRPEDLVAIDEVNRPPGFDPEFRFGRRLGCGMIGEYFDRAAIEAGALKGRGLEIAWLEAKVEAFFIHVQGSARLVMRDGRQVRVGYAGKTGHPFTAVGRSLVQDGELTLAEADMAGIKAWFAAHPQRVDGVLNRNRSFIFFAEIPVEDPGLGPVGAAKVPLTPLASIAVDRQLSTYGIPYFIASDGLSIGGKPFRRTMIAQDTGSAILGPARADIFVGTGDDAGAVAGAIRHQAEFFVLVPHDLADELTR</sequence>
<evidence type="ECO:0000256" key="1">
    <source>
        <dbReference type="ARBA" id="ARBA00001420"/>
    </source>
</evidence>
<protein>
    <recommendedName>
        <fullName evidence="2">peptidoglycan lytic exotransglycosylase</fullName>
        <ecNumber evidence="2">4.2.2.n1</ecNumber>
    </recommendedName>
    <alternativeName>
        <fullName evidence="5">Murein hydrolase A</fullName>
    </alternativeName>
</protein>
<dbReference type="GO" id="GO:0009254">
    <property type="term" value="P:peptidoglycan turnover"/>
    <property type="evidence" value="ECO:0007669"/>
    <property type="project" value="InterPro"/>
</dbReference>
<name>A0A6N9T3D4_9HYPH</name>
<organism evidence="7 8">
    <name type="scientific">Jiella pacifica</name>
    <dbReference type="NCBI Taxonomy" id="2696469"/>
    <lineage>
        <taxon>Bacteria</taxon>
        <taxon>Pseudomonadati</taxon>
        <taxon>Pseudomonadota</taxon>
        <taxon>Alphaproteobacteria</taxon>
        <taxon>Hyphomicrobiales</taxon>
        <taxon>Aurantimonadaceae</taxon>
        <taxon>Jiella</taxon>
    </lineage>
</organism>
<comment type="caution">
    <text evidence="7">The sequence shown here is derived from an EMBL/GenBank/DDBJ whole genome shotgun (WGS) entry which is preliminary data.</text>
</comment>